<organism evidence="1 2">
    <name type="scientific">Zymoseptoria tritici ST99CH_1E4</name>
    <dbReference type="NCBI Taxonomy" id="1276532"/>
    <lineage>
        <taxon>Eukaryota</taxon>
        <taxon>Fungi</taxon>
        <taxon>Dikarya</taxon>
        <taxon>Ascomycota</taxon>
        <taxon>Pezizomycotina</taxon>
        <taxon>Dothideomycetes</taxon>
        <taxon>Dothideomycetidae</taxon>
        <taxon>Mycosphaerellales</taxon>
        <taxon>Mycosphaerellaceae</taxon>
        <taxon>Zymoseptoria</taxon>
    </lineage>
</organism>
<name>A0A2H1GJ48_ZYMTR</name>
<sequence length="67" mass="7653">MDPEDITAMLLGATNDEILGVMDQISNALCIVLERMYQELQEIENDSKPAADIEVFEEEVRAMEQRH</sequence>
<evidence type="ECO:0000313" key="1">
    <source>
        <dbReference type="EMBL" id="SMR53603.1"/>
    </source>
</evidence>
<proteinExistence type="predicted"/>
<accession>A0A2H1GJ48</accession>
<reference evidence="2" key="1">
    <citation type="submission" date="2017-05" db="EMBL/GenBank/DDBJ databases">
        <authorList>
            <person name="Song R."/>
            <person name="Chenine A.L."/>
            <person name="Ruprecht R.M."/>
        </authorList>
    </citation>
    <scope>NUCLEOTIDE SEQUENCE [LARGE SCALE GENOMIC DNA]</scope>
</reference>
<evidence type="ECO:0000313" key="2">
    <source>
        <dbReference type="Proteomes" id="UP000245764"/>
    </source>
</evidence>
<protein>
    <submittedName>
        <fullName evidence="1">Uncharacterized protein</fullName>
    </submittedName>
</protein>
<dbReference type="Proteomes" id="UP000245764">
    <property type="component" value="Chromosome 6"/>
</dbReference>
<dbReference type="EMBL" id="LT854258">
    <property type="protein sequence ID" value="SMR53603.1"/>
    <property type="molecule type" value="Genomic_DNA"/>
</dbReference>
<dbReference type="AlphaFoldDB" id="A0A2H1GJ48"/>
<gene>
    <name evidence="1" type="ORF">ZT1E4_G6701</name>
</gene>